<evidence type="ECO:0000313" key="4">
    <source>
        <dbReference type="Proteomes" id="UP000219281"/>
    </source>
</evidence>
<keyword evidence="4" id="KW-1185">Reference proteome</keyword>
<evidence type="ECO:0000256" key="1">
    <source>
        <dbReference type="SAM" id="SignalP"/>
    </source>
</evidence>
<feature type="chain" id="PRO_5011973184" evidence="1">
    <location>
        <begin position="38"/>
        <end position="400"/>
    </location>
</feature>
<feature type="domain" description="Peptidase M28" evidence="2">
    <location>
        <begin position="201"/>
        <end position="393"/>
    </location>
</feature>
<accession>A0A286ADT2</accession>
<dbReference type="GO" id="GO:0008235">
    <property type="term" value="F:metalloexopeptidase activity"/>
    <property type="evidence" value="ECO:0007669"/>
    <property type="project" value="InterPro"/>
</dbReference>
<dbReference type="PANTHER" id="PTHR12147:SF26">
    <property type="entry name" value="PEPTIDASE M28 DOMAIN-CONTAINING PROTEIN"/>
    <property type="match status" value="1"/>
</dbReference>
<dbReference type="Gene3D" id="3.40.630.10">
    <property type="entry name" value="Zn peptidases"/>
    <property type="match status" value="1"/>
</dbReference>
<name>A0A286ADT2_9SPHI</name>
<protein>
    <submittedName>
        <fullName evidence="3">Peptidase family M28</fullName>
    </submittedName>
</protein>
<dbReference type="InterPro" id="IPR007484">
    <property type="entry name" value="Peptidase_M28"/>
</dbReference>
<keyword evidence="1" id="KW-0732">Signal</keyword>
<proteinExistence type="predicted"/>
<dbReference type="SUPFAM" id="SSF53187">
    <property type="entry name" value="Zn-dependent exopeptidases"/>
    <property type="match status" value="1"/>
</dbReference>
<evidence type="ECO:0000259" key="2">
    <source>
        <dbReference type="Pfam" id="PF04389"/>
    </source>
</evidence>
<dbReference type="AlphaFoldDB" id="A0A286ADT2"/>
<reference evidence="4" key="1">
    <citation type="submission" date="2017-09" db="EMBL/GenBank/DDBJ databases">
        <authorList>
            <person name="Varghese N."/>
            <person name="Submissions S."/>
        </authorList>
    </citation>
    <scope>NUCLEOTIDE SEQUENCE [LARGE SCALE GENOMIC DNA]</scope>
    <source>
        <strain evidence="4">CGMCC 1.12803</strain>
    </source>
</reference>
<dbReference type="InterPro" id="IPR045175">
    <property type="entry name" value="M28_fam"/>
</dbReference>
<gene>
    <name evidence="3" type="ORF">SAMN06297358_3771</name>
</gene>
<sequence>MLCVGNFIYCGHKAFFRMYRLPFLLFISFFFGSNAFAQDLNYAKKTINTLTSKKYWGRGYTKDGMGKAANYIEKEFRSFGLVPISSNDFKQGFSFAVNTFPSKMEVKLDGRKLIAGKDFIVHQASKGISITDSLVKKDSLTYLGKSGSIAISLQPKLTWSVSQKVLDYTIIEISQKAVITNPTVIKVDVENRLEPNFKAANVLAMVKGTAKPDSMIVFTAHYDHLGGMGEQIYFPGANDNASGIAMLLNLAKYYAANPPKYSIVFIAFAAEEAGLLGSKYFTENPLFPLQNIRFLWNLDLLGNGDAGATVVNATIHPQEFALLNKINAEHKYLTKINPRGKAANSDHHFFTEKGVPAFFLYTQGGSPAYHDVDDIAKKLPLTAFENLFKLFIKFNTVLIH</sequence>
<feature type="signal peptide" evidence="1">
    <location>
        <begin position="1"/>
        <end position="37"/>
    </location>
</feature>
<dbReference type="PANTHER" id="PTHR12147">
    <property type="entry name" value="METALLOPEPTIDASE M28 FAMILY MEMBER"/>
    <property type="match status" value="1"/>
</dbReference>
<organism evidence="3 4">
    <name type="scientific">Pedobacter xixiisoli</name>
    <dbReference type="NCBI Taxonomy" id="1476464"/>
    <lineage>
        <taxon>Bacteria</taxon>
        <taxon>Pseudomonadati</taxon>
        <taxon>Bacteroidota</taxon>
        <taxon>Sphingobacteriia</taxon>
        <taxon>Sphingobacteriales</taxon>
        <taxon>Sphingobacteriaceae</taxon>
        <taxon>Pedobacter</taxon>
    </lineage>
</organism>
<dbReference type="GO" id="GO:0006508">
    <property type="term" value="P:proteolysis"/>
    <property type="evidence" value="ECO:0007669"/>
    <property type="project" value="InterPro"/>
</dbReference>
<dbReference type="Pfam" id="PF04389">
    <property type="entry name" value="Peptidase_M28"/>
    <property type="match status" value="1"/>
</dbReference>
<dbReference type="Proteomes" id="UP000219281">
    <property type="component" value="Unassembled WGS sequence"/>
</dbReference>
<evidence type="ECO:0000313" key="3">
    <source>
        <dbReference type="EMBL" id="SOD20061.1"/>
    </source>
</evidence>
<dbReference type="EMBL" id="OCMT01000004">
    <property type="protein sequence ID" value="SOD20061.1"/>
    <property type="molecule type" value="Genomic_DNA"/>
</dbReference>